<reference evidence="1" key="1">
    <citation type="submission" date="2020-10" db="EMBL/GenBank/DDBJ databases">
        <authorList>
            <person name="Kikuchi T."/>
        </authorList>
    </citation>
    <scope>NUCLEOTIDE SEQUENCE</scope>
    <source>
        <strain evidence="1">NKZ352</strain>
    </source>
</reference>
<dbReference type="OrthoDB" id="5789407at2759"/>
<sequence length="223" mass="25085">MMYPTLLISSFVIQTVSFNTFRLQQTTYADIEAVHEMEGTTFQTVHGVISLSSRRLGPKDLTGRWYVPQQSSYPKLAYLPANGWHLLSEEHIARVKPIPTRRARPGEQLNVSSLIRLSSYNLGEHRNSREGPPGLYEYKTMADQQTPSTSEVSEVQMIHVGNLAAYVFSEKEADDTEGLYWLLPAVASSSHNVSRVARLPDNSLLVYFGSPRLGRLRSNENIS</sequence>
<name>A0A8S1GNQ9_9PELO</name>
<organism evidence="1 2">
    <name type="scientific">Caenorhabditis auriculariae</name>
    <dbReference type="NCBI Taxonomy" id="2777116"/>
    <lineage>
        <taxon>Eukaryota</taxon>
        <taxon>Metazoa</taxon>
        <taxon>Ecdysozoa</taxon>
        <taxon>Nematoda</taxon>
        <taxon>Chromadorea</taxon>
        <taxon>Rhabditida</taxon>
        <taxon>Rhabditina</taxon>
        <taxon>Rhabditomorpha</taxon>
        <taxon>Rhabditoidea</taxon>
        <taxon>Rhabditidae</taxon>
        <taxon>Peloderinae</taxon>
        <taxon>Caenorhabditis</taxon>
    </lineage>
</organism>
<proteinExistence type="predicted"/>
<dbReference type="Proteomes" id="UP000835052">
    <property type="component" value="Unassembled WGS sequence"/>
</dbReference>
<comment type="caution">
    <text evidence="1">The sequence shown here is derived from an EMBL/GenBank/DDBJ whole genome shotgun (WGS) entry which is preliminary data.</text>
</comment>
<protein>
    <submittedName>
        <fullName evidence="1">Uncharacterized protein</fullName>
    </submittedName>
</protein>
<evidence type="ECO:0000313" key="2">
    <source>
        <dbReference type="Proteomes" id="UP000835052"/>
    </source>
</evidence>
<dbReference type="AlphaFoldDB" id="A0A8S1GNQ9"/>
<gene>
    <name evidence="1" type="ORF">CAUJ_LOCUS162</name>
</gene>
<evidence type="ECO:0000313" key="1">
    <source>
        <dbReference type="EMBL" id="CAD6184243.1"/>
    </source>
</evidence>
<keyword evidence="2" id="KW-1185">Reference proteome</keyword>
<accession>A0A8S1GNQ9</accession>
<dbReference type="EMBL" id="CAJGYM010000001">
    <property type="protein sequence ID" value="CAD6184243.1"/>
    <property type="molecule type" value="Genomic_DNA"/>
</dbReference>